<accession>A0AAD6GFX5</accession>
<dbReference type="Gene3D" id="1.10.1320.10">
    <property type="entry name" value="DNA-directed RNA polymerase, N-terminal domain"/>
    <property type="match status" value="1"/>
</dbReference>
<feature type="region of interest" description="Disordered" evidence="12">
    <location>
        <begin position="32"/>
        <end position="61"/>
    </location>
</feature>
<sequence length="1369" mass="153682">MLSRVARQKNAIFHLRKANAYRALGTPSTLRLHSSSARPISVGNSPNTAAEKRRPSLQSHRNLATAADPSVLNHASYMSIEDTLPQSLDHSQAQETSFNPHEPFDFSSLIVVNEVPQTHLKTFRKIRGIGGDTEEMMANFDMSLRVGRFDRAAALISRLSSVHAPDSPEFLALHNRYLKDMVAHMIMSRQNDMIWPVQKWFEVDMPAGGVQPDATTFAAMIRMALRMLHGSKRDRTVRRYWELAKKVDLHEELLAVEVLTDLDLGELSEICSSDLGHAKFDLQELETSSNLDLTPENLDQVAEVLSSEQKGLGLSSLKESLALFADKYHISLPADFEGSEEQKKDLLQQLKQRQVETDTMKSAHDRWQVEFEQMTRVGVDVASSKKKIKNFMSQWHTDLVAKINNEKRLAAEEEGKPIRTAEQKSRCDYAVFLDCLDADRLAAITMLAAIGTFTRVGMDSGIKVSSIASTIGRDVQDELIAISCLKKAESQGTQRVKMLKQLVSNRKHIDGRPAWKHLSETAQKDDADLAWSARVQVRIGAVLTSFLFDVAKVPVFTKNEETGENLTTMQPAFQHAYQISFGKRLGLLNLHPEIVKTIKAEPPADVIGRHLPMVCEPRPWTGPKDGGYLIYQSSIVRTTPGEGLQPLYIKAALKNDGLKEIRRGLDVLGGTGWVINRDVFDIMLEAWNTGEVVANLSPLEPNLEAPPKPDPKAGVAAEKEWQNQMRDMENQRSSFHSQRCFQNFQMEVARAFRKETFYLPHNMDFRGRAYPLPPYLNQMGADNARGLLLFSKAKPLGVSGMRWLKIHLAGLAGFDKASMAEREQFANDNLDNILDSADNGLHGKRWWLKAEDPWQCLAACCELRNALRHPNPLEYPSRLPIHQDGSCNGLQHYAALGGDKIGAQQVNLEPSDRPSDVYTGVSEYVKKSVAEDAARGHQLAAVLDGKITRKIVKQTVMTNVYGVTFMGAMRQVRKQLVDHYPEMSLEEKRQGSLYIARKIFQALSTMFNGASDIQHWLGDCASRITQSVSPECIEELAKEALLPDPESSDSYDSKTVDPTRKFRSTVIWTTPLGLPVVQPYRTRKARRISTTLQDLSVIDYNAEDVVSRRKQLQAFPPNFIHSLDATHMMLSANACDRAGLTFSAVHDSFWSHASDVDSMNRILRDAFVHMHSDDVIGRLYAEFNVRYGKNLFLAKVEKSSPIGKAITKHRKGTQVKNQRFLELIAENQRQILLRSDDPEDQAQGRAMKTTASIFESMGGTDDDLIIANSMGATDIGKIPDDLATAERRADSNIDLNDPAIGSLFNDFDLRDKVTSNEIIDFDESTEDRAPKKKAATSSVWLWLPLRFRNVPTKGDWDITRIRESEYFFS</sequence>
<organism evidence="14 15">
    <name type="scientific">Penicillium frequentans</name>
    <dbReference type="NCBI Taxonomy" id="3151616"/>
    <lineage>
        <taxon>Eukaryota</taxon>
        <taxon>Fungi</taxon>
        <taxon>Dikarya</taxon>
        <taxon>Ascomycota</taxon>
        <taxon>Pezizomycotina</taxon>
        <taxon>Eurotiomycetes</taxon>
        <taxon>Eurotiomycetidae</taxon>
        <taxon>Eurotiales</taxon>
        <taxon>Aspergillaceae</taxon>
        <taxon>Penicillium</taxon>
    </lineage>
</organism>
<dbReference type="SUPFAM" id="SSF56672">
    <property type="entry name" value="DNA/RNA polymerases"/>
    <property type="match status" value="1"/>
</dbReference>
<feature type="domain" description="DNA-directed RNA polymerase N-terminal" evidence="13">
    <location>
        <begin position="350"/>
        <end position="670"/>
    </location>
</feature>
<keyword evidence="5 11" id="KW-0808">Transferase</keyword>
<dbReference type="Gene3D" id="1.10.287.280">
    <property type="match status" value="1"/>
</dbReference>
<dbReference type="Proteomes" id="UP001220324">
    <property type="component" value="Unassembled WGS sequence"/>
</dbReference>
<dbReference type="GO" id="GO:0001018">
    <property type="term" value="F:mitochondrial promoter sequence-specific DNA binding"/>
    <property type="evidence" value="ECO:0007669"/>
    <property type="project" value="TreeGrafter"/>
</dbReference>
<comment type="subcellular location">
    <subcellularLocation>
        <location evidence="2">Mitochondrion</location>
    </subcellularLocation>
</comment>
<evidence type="ECO:0000313" key="14">
    <source>
        <dbReference type="EMBL" id="KAJ5546090.1"/>
    </source>
</evidence>
<evidence type="ECO:0000256" key="8">
    <source>
        <dbReference type="ARBA" id="ARBA00023128"/>
    </source>
</evidence>
<evidence type="ECO:0000313" key="15">
    <source>
        <dbReference type="Proteomes" id="UP001220324"/>
    </source>
</evidence>
<reference evidence="14 15" key="1">
    <citation type="journal article" date="2023" name="IMA Fungus">
        <title>Comparative genomic study of the Penicillium genus elucidates a diverse pangenome and 15 lateral gene transfer events.</title>
        <authorList>
            <person name="Petersen C."/>
            <person name="Sorensen T."/>
            <person name="Nielsen M.R."/>
            <person name="Sondergaard T.E."/>
            <person name="Sorensen J.L."/>
            <person name="Fitzpatrick D.A."/>
            <person name="Frisvad J.C."/>
            <person name="Nielsen K.L."/>
        </authorList>
    </citation>
    <scope>NUCLEOTIDE SEQUENCE [LARGE SCALE GENOMIC DNA]</scope>
    <source>
        <strain evidence="14 15">IBT 35679</strain>
    </source>
</reference>
<comment type="caution">
    <text evidence="14">The sequence shown here is derived from an EMBL/GenBank/DDBJ whole genome shotgun (WGS) entry which is preliminary data.</text>
</comment>
<dbReference type="FunFam" id="1.10.287.280:FF:000001">
    <property type="entry name" value="DNA-directed RNA polymerase"/>
    <property type="match status" value="1"/>
</dbReference>
<evidence type="ECO:0000256" key="2">
    <source>
        <dbReference type="ARBA" id="ARBA00004173"/>
    </source>
</evidence>
<evidence type="ECO:0000256" key="4">
    <source>
        <dbReference type="ARBA" id="ARBA00022478"/>
    </source>
</evidence>
<name>A0AAD6GFX5_9EURO</name>
<dbReference type="InterPro" id="IPR046950">
    <property type="entry name" value="DNA-dir_Rpol_C_phage-type"/>
</dbReference>
<comment type="similarity">
    <text evidence="3 11">Belongs to the phage and mitochondrial RNA polymerase family.</text>
</comment>
<evidence type="ECO:0000256" key="5">
    <source>
        <dbReference type="ARBA" id="ARBA00022679"/>
    </source>
</evidence>
<evidence type="ECO:0000256" key="10">
    <source>
        <dbReference type="ARBA" id="ARBA00048552"/>
    </source>
</evidence>
<evidence type="ECO:0000256" key="7">
    <source>
        <dbReference type="ARBA" id="ARBA00022946"/>
    </source>
</evidence>
<evidence type="ECO:0000256" key="3">
    <source>
        <dbReference type="ARBA" id="ARBA00009493"/>
    </source>
</evidence>
<dbReference type="Gene3D" id="1.10.150.20">
    <property type="entry name" value="5' to 3' exonuclease, C-terminal subdomain"/>
    <property type="match status" value="1"/>
</dbReference>
<dbReference type="PANTHER" id="PTHR10102">
    <property type="entry name" value="DNA-DIRECTED RNA POLYMERASE, MITOCHONDRIAL"/>
    <property type="match status" value="1"/>
</dbReference>
<dbReference type="GO" id="GO:0034245">
    <property type="term" value="C:mitochondrial DNA-directed RNA polymerase complex"/>
    <property type="evidence" value="ECO:0007669"/>
    <property type="project" value="TreeGrafter"/>
</dbReference>
<dbReference type="InterPro" id="IPR037159">
    <property type="entry name" value="RNA_POL_N_sf"/>
</dbReference>
<keyword evidence="4 11" id="KW-0240">DNA-directed RNA polymerase</keyword>
<protein>
    <recommendedName>
        <fullName evidence="11">DNA-directed RNA polymerase</fullName>
        <ecNumber evidence="11">2.7.7.6</ecNumber>
    </recommendedName>
</protein>
<comment type="catalytic activity">
    <reaction evidence="10 11">
        <text>RNA(n) + a ribonucleoside 5'-triphosphate = RNA(n+1) + diphosphate</text>
        <dbReference type="Rhea" id="RHEA:21248"/>
        <dbReference type="Rhea" id="RHEA-COMP:14527"/>
        <dbReference type="Rhea" id="RHEA-COMP:17342"/>
        <dbReference type="ChEBI" id="CHEBI:33019"/>
        <dbReference type="ChEBI" id="CHEBI:61557"/>
        <dbReference type="ChEBI" id="CHEBI:140395"/>
        <dbReference type="EC" id="2.7.7.6"/>
    </reaction>
</comment>
<evidence type="ECO:0000256" key="12">
    <source>
        <dbReference type="SAM" id="MobiDB-lite"/>
    </source>
</evidence>
<dbReference type="GO" id="GO:0003899">
    <property type="term" value="F:DNA-directed RNA polymerase activity"/>
    <property type="evidence" value="ECO:0007669"/>
    <property type="project" value="UniProtKB-EC"/>
</dbReference>
<dbReference type="InterPro" id="IPR029262">
    <property type="entry name" value="RPOL_N"/>
</dbReference>
<keyword evidence="8" id="KW-0496">Mitochondrion</keyword>
<dbReference type="PROSITE" id="PS00489">
    <property type="entry name" value="RNA_POL_PHAGE_2"/>
    <property type="match status" value="1"/>
</dbReference>
<comment type="function">
    <text evidence="1 11">DNA-dependent RNA polymerase catalyzes the transcription of DNA into RNA using the four ribonucleoside triphosphates as substrates.</text>
</comment>
<evidence type="ECO:0000256" key="6">
    <source>
        <dbReference type="ARBA" id="ARBA00022695"/>
    </source>
</evidence>
<evidence type="ECO:0000256" key="9">
    <source>
        <dbReference type="ARBA" id="ARBA00023163"/>
    </source>
</evidence>
<dbReference type="EMBL" id="JAQIZZ010000003">
    <property type="protein sequence ID" value="KAJ5546090.1"/>
    <property type="molecule type" value="Genomic_DNA"/>
</dbReference>
<proteinExistence type="inferred from homology"/>
<dbReference type="EC" id="2.7.7.6" evidence="11"/>
<dbReference type="InterPro" id="IPR043502">
    <property type="entry name" value="DNA/RNA_pol_sf"/>
</dbReference>
<keyword evidence="6 11" id="KW-0548">Nucleotidyltransferase</keyword>
<evidence type="ECO:0000259" key="13">
    <source>
        <dbReference type="SMART" id="SM01311"/>
    </source>
</evidence>
<gene>
    <name evidence="14" type="ORF">N7494_003675</name>
</gene>
<dbReference type="InterPro" id="IPR002092">
    <property type="entry name" value="DNA-dir_Rpol_phage-type"/>
</dbReference>
<keyword evidence="7" id="KW-0809">Transit peptide</keyword>
<dbReference type="GO" id="GO:0006390">
    <property type="term" value="P:mitochondrial transcription"/>
    <property type="evidence" value="ECO:0007669"/>
    <property type="project" value="TreeGrafter"/>
</dbReference>
<keyword evidence="15" id="KW-1185">Reference proteome</keyword>
<dbReference type="SMART" id="SM01311">
    <property type="entry name" value="RPOL_N"/>
    <property type="match status" value="1"/>
</dbReference>
<feature type="compositionally biased region" description="Polar residues" evidence="12">
    <location>
        <begin position="32"/>
        <end position="48"/>
    </location>
</feature>
<dbReference type="FunFam" id="1.10.150.20:FF:000041">
    <property type="entry name" value="DNA-directed RNA polymerase"/>
    <property type="match status" value="1"/>
</dbReference>
<keyword evidence="9 11" id="KW-0804">Transcription</keyword>
<dbReference type="PANTHER" id="PTHR10102:SF0">
    <property type="entry name" value="DNA-DIRECTED RNA POLYMERASE, MITOCHONDRIAL"/>
    <property type="match status" value="1"/>
</dbReference>
<evidence type="ECO:0000256" key="11">
    <source>
        <dbReference type="RuleBase" id="RU003805"/>
    </source>
</evidence>
<dbReference type="Pfam" id="PF00940">
    <property type="entry name" value="RNA_pol"/>
    <property type="match status" value="1"/>
</dbReference>
<dbReference type="PROSITE" id="PS00900">
    <property type="entry name" value="RNA_POL_PHAGE_1"/>
    <property type="match status" value="1"/>
</dbReference>
<dbReference type="Pfam" id="PF14700">
    <property type="entry name" value="RPOL_N"/>
    <property type="match status" value="1"/>
</dbReference>
<evidence type="ECO:0000256" key="1">
    <source>
        <dbReference type="ARBA" id="ARBA00004026"/>
    </source>
</evidence>